<name>A6YG62_PLETE</name>
<geneLocation type="chloroplast" evidence="2"/>
<evidence type="ECO:0000313" key="2">
    <source>
        <dbReference type="EMBL" id="ABO69356.1"/>
    </source>
</evidence>
<keyword evidence="1" id="KW-1133">Transmembrane helix</keyword>
<keyword evidence="1" id="KW-0812">Transmembrane</keyword>
<evidence type="ECO:0000256" key="1">
    <source>
        <dbReference type="SAM" id="Phobius"/>
    </source>
</evidence>
<dbReference type="EMBL" id="EF506945">
    <property type="protein sequence ID" value="ABO69356.1"/>
    <property type="molecule type" value="Genomic_DNA"/>
</dbReference>
<protein>
    <submittedName>
        <fullName evidence="2">Uncharacterized protein</fullName>
    </submittedName>
</protein>
<dbReference type="RefSeq" id="YP_001382139.1">
    <property type="nucleotide sequence ID" value="NC_009681.1"/>
</dbReference>
<organism evidence="2">
    <name type="scientific">Pleurastrum terricola</name>
    <name type="common">Filamentous green alga</name>
    <name type="synonym">Leptosira terrestris</name>
    <dbReference type="NCBI Taxonomy" id="34116"/>
    <lineage>
        <taxon>Eukaryota</taxon>
        <taxon>Viridiplantae</taxon>
        <taxon>Chlorophyta</taxon>
        <taxon>core chlorophytes</taxon>
        <taxon>Chlorophyceae</taxon>
        <taxon>CS clade</taxon>
        <taxon>Chlamydomonadales</taxon>
        <taxon>Pleurastraceae</taxon>
        <taxon>Pleurastrum</taxon>
    </lineage>
</organism>
<keyword evidence="1" id="KW-0472">Membrane</keyword>
<reference evidence="2" key="1">
    <citation type="journal article" date="2007" name="BMC Genomics">
        <title>The chloroplast genome sequence of the green alga Leptosira terrestris: multiple losses of the inverted repeat and extensive genome rearrangements within the Trebouxiophyceae.</title>
        <authorList>
            <person name="de Cambiaire J.C."/>
            <person name="Otis C."/>
            <person name="Turmel M."/>
            <person name="Lemieux C."/>
        </authorList>
    </citation>
    <scope>NUCLEOTIDE SEQUENCE [LARGE SCALE GENOMIC DNA]</scope>
</reference>
<feature type="transmembrane region" description="Helical" evidence="1">
    <location>
        <begin position="46"/>
        <end position="67"/>
    </location>
</feature>
<proteinExistence type="predicted"/>
<reference evidence="2" key="2">
    <citation type="submission" date="2007-03" db="EMBL/GenBank/DDBJ databases">
        <authorList>
            <consortium name="NIH - Zebrafish Gene Collection (ZGC) project"/>
        </authorList>
    </citation>
    <scope>NUCLEOTIDE SEQUENCE</scope>
</reference>
<keyword evidence="2" id="KW-0934">Plastid</keyword>
<dbReference type="GeneID" id="5383820"/>
<sequence>MNTFRLFLAFFIIVFYMPQTYRFNPVIRQLYSMNLFLTYTEAKRFVRILTPASMLLFLFTCLLLSYLY</sequence>
<keyword evidence="2" id="KW-0150">Chloroplast</keyword>
<gene>
    <name evidence="2" type="primary">orf68</name>
</gene>
<accession>A6YG62</accession>
<dbReference type="AlphaFoldDB" id="A6YG62"/>